<gene>
    <name evidence="1" type="ORF">GOZ90_25360</name>
</gene>
<protein>
    <submittedName>
        <fullName evidence="1">Uncharacterized protein</fullName>
    </submittedName>
</protein>
<comment type="caution">
    <text evidence="1">The sequence shown here is derived from an EMBL/GenBank/DDBJ whole genome shotgun (WGS) entry which is preliminary data.</text>
</comment>
<dbReference type="Proteomes" id="UP000477951">
    <property type="component" value="Unassembled WGS sequence"/>
</dbReference>
<reference evidence="1 2" key="1">
    <citation type="submission" date="2019-12" db="EMBL/GenBank/DDBJ databases">
        <title>Whole-genome sequencing of Allorhizobium vitis.</title>
        <authorList>
            <person name="Gan H.M."/>
            <person name="Szegedi E."/>
            <person name="Burr T."/>
            <person name="Savka M.A."/>
        </authorList>
    </citation>
    <scope>NUCLEOTIDE SEQUENCE [LARGE SCALE GENOMIC DNA]</scope>
    <source>
        <strain evidence="1 2">CG516</strain>
    </source>
</reference>
<proteinExistence type="predicted"/>
<dbReference type="RefSeq" id="WP_156616506.1">
    <property type="nucleotide sequence ID" value="NZ_WPHR01000042.1"/>
</dbReference>
<dbReference type="AlphaFoldDB" id="A0A6L6VMR1"/>
<dbReference type="EMBL" id="WPHR01000042">
    <property type="protein sequence ID" value="MUZ75985.1"/>
    <property type="molecule type" value="Genomic_DNA"/>
</dbReference>
<evidence type="ECO:0000313" key="2">
    <source>
        <dbReference type="Proteomes" id="UP000477951"/>
    </source>
</evidence>
<accession>A0A6L6VMR1</accession>
<evidence type="ECO:0000313" key="1">
    <source>
        <dbReference type="EMBL" id="MUZ75985.1"/>
    </source>
</evidence>
<name>A0A6L6VMR1_AGRVI</name>
<sequence length="90" mass="9949">MGGEPGPVVYTAHSVVRGPDGKLFDITPLYNREDKSRGRFILHVGDDPTFRAMKKDAFIFLTCQGNLPAVPLDPMLTLQQDYTLPSEDGL</sequence>
<organism evidence="1 2">
    <name type="scientific">Agrobacterium vitis</name>
    <name type="common">Rhizobium vitis</name>
    <dbReference type="NCBI Taxonomy" id="373"/>
    <lineage>
        <taxon>Bacteria</taxon>
        <taxon>Pseudomonadati</taxon>
        <taxon>Pseudomonadota</taxon>
        <taxon>Alphaproteobacteria</taxon>
        <taxon>Hyphomicrobiales</taxon>
        <taxon>Rhizobiaceae</taxon>
        <taxon>Rhizobium/Agrobacterium group</taxon>
        <taxon>Agrobacterium</taxon>
    </lineage>
</organism>